<feature type="compositionally biased region" description="Low complexity" evidence="1">
    <location>
        <begin position="713"/>
        <end position="722"/>
    </location>
</feature>
<reference evidence="2 3" key="1">
    <citation type="submission" date="2014-11" db="EMBL/GenBank/DDBJ databases">
        <authorList>
            <person name="Zhu J."/>
            <person name="Qi W."/>
            <person name="Song R."/>
        </authorList>
    </citation>
    <scope>NUCLEOTIDE SEQUENCE [LARGE SCALE GENOMIC DNA]</scope>
</reference>
<feature type="region of interest" description="Disordered" evidence="1">
    <location>
        <begin position="232"/>
        <end position="260"/>
    </location>
</feature>
<keyword evidence="3" id="KW-1185">Reference proteome</keyword>
<feature type="compositionally biased region" description="Low complexity" evidence="1">
    <location>
        <begin position="914"/>
        <end position="928"/>
    </location>
</feature>
<feature type="region of interest" description="Disordered" evidence="1">
    <location>
        <begin position="1090"/>
        <end position="1137"/>
    </location>
</feature>
<gene>
    <name evidence="2" type="ORF">Vbra_12973</name>
</gene>
<feature type="region of interest" description="Disordered" evidence="1">
    <location>
        <begin position="756"/>
        <end position="827"/>
    </location>
</feature>
<feature type="region of interest" description="Disordered" evidence="1">
    <location>
        <begin position="891"/>
        <end position="963"/>
    </location>
</feature>
<feature type="region of interest" description="Disordered" evidence="1">
    <location>
        <begin position="580"/>
        <end position="743"/>
    </location>
</feature>
<evidence type="ECO:0000313" key="3">
    <source>
        <dbReference type="Proteomes" id="UP000041254"/>
    </source>
</evidence>
<accession>A0A0G4ERE2</accession>
<dbReference type="EMBL" id="CDMY01000300">
    <property type="protein sequence ID" value="CEM00838.1"/>
    <property type="molecule type" value="Genomic_DNA"/>
</dbReference>
<protein>
    <submittedName>
        <fullName evidence="2">Uncharacterized protein</fullName>
    </submittedName>
</protein>
<organism evidence="2 3">
    <name type="scientific">Vitrella brassicaformis (strain CCMP3155)</name>
    <dbReference type="NCBI Taxonomy" id="1169540"/>
    <lineage>
        <taxon>Eukaryota</taxon>
        <taxon>Sar</taxon>
        <taxon>Alveolata</taxon>
        <taxon>Colpodellida</taxon>
        <taxon>Vitrellaceae</taxon>
        <taxon>Vitrella</taxon>
    </lineage>
</organism>
<feature type="compositionally biased region" description="Basic and acidic residues" evidence="1">
    <location>
        <begin position="1034"/>
        <end position="1046"/>
    </location>
</feature>
<feature type="compositionally biased region" description="Pro residues" evidence="1">
    <location>
        <begin position="1125"/>
        <end position="1137"/>
    </location>
</feature>
<dbReference type="InParanoid" id="A0A0G4ERE2"/>
<sequence length="1137" mass="120007">MFLKEFELADQDRDVPPVMGRPPVRVLGEAREVGQGANAKIYKVDGLDKTVWKLMAFEEPMITRMSPAEGKKYMALQQEVRTMRFLEKGLSGRNIPHESRPFLPVLDDFLEGKGKVREQQQARTGLFISLQEGREPLGEEEGPKLFRVFGFNVFGDCEELDGCISLMEDSQAFSSEEIALPHIQHFLMRRVLLVLELRRGIIRLLDSGVQLGLLAIDNIHKDSLVRIPPIEEAPSVDLPPNASHQQQQQPLPPVSDALTGDNRSILSPDLRMLDMGHALRRKPSDPPPPEHAPLGRLAVLATIDKEASLRDRPWTVTPHYYAPEVAAMLAKQYEDERAAIEAARHRVSEGTANAKEERLAKALHGWEGVCALTDGRRIEGIEEKGRALRAKLNEHHLYYDGTDGTGQKVRSARMWVGEAALVCAAGQELLSLLTGVSTKTYMERGNPLVWSRSDAELQCRTQLLAVENGLTWPQVVNEVLPPGASEPTFRWDEDWIEPRHCRPLLFRQEPCMRWANCVGEELMRVVRECLAEMPHQRLQGGLVELDTRIRAIQQIVINAYTASQPPAIAPAAAAAAAAASSPPPPLIATAARARQQGEEDDIESPPAKRAKAEHVGVEGSTAAAAASSRDDAAAAPAASSSSRHHPAAAPAPLSPTPPAGEVSMVDAATKGGGDGDVLMAAAESTGEAERAGEAPEAAPMDEEGKRQQGEGEGSAVGESGAVLSSPDAADLPGQGGQAFSPAAAAASSRDGAAAAAAAGVPSSQDLSAAAPAPLSTNETREAPPADTATMARAPGAHMAPAESGGEAAGRAERAGDEDTALEEDGDHRVADVQQREGEGSAVGERHVVVREADGLMQMNGADAATNAVPLPSSVPEAHREEERAAAVAFPGEAALPSGQQMDEDGHRGDDDADGSAAALAAPQGDDAAPSNAPPVPMFGVPRDARPVPMLPRPPSDAAMSAARQSLQMMVGASGAGVATSPSHHQQGVARPLLTMPPQAPQPPSGQSPSGSGAGASTAGPSPQLNGSAAIRQPTHNEIRDTTADHMDLDEDPPAPAPPPPPPPPPLMQLPLFCPPLGGIAFTPPPIAHGGLPLIPPHNPMAPIPPNTAGHPHPNTGATRPRPSLWRPPPTTRPSMPG</sequence>
<feature type="compositionally biased region" description="Low complexity" evidence="1">
    <location>
        <begin position="1006"/>
        <end position="1023"/>
    </location>
</feature>
<evidence type="ECO:0000313" key="2">
    <source>
        <dbReference type="EMBL" id="CEM00838.1"/>
    </source>
</evidence>
<name>A0A0G4ERE2_VITBC</name>
<dbReference type="Proteomes" id="UP000041254">
    <property type="component" value="Unassembled WGS sequence"/>
</dbReference>
<feature type="compositionally biased region" description="Pro residues" evidence="1">
    <location>
        <begin position="1093"/>
        <end position="1105"/>
    </location>
</feature>
<feature type="compositionally biased region" description="Low complexity" evidence="1">
    <location>
        <begin position="620"/>
        <end position="651"/>
    </location>
</feature>
<feature type="compositionally biased region" description="Pro residues" evidence="1">
    <location>
        <begin position="1053"/>
        <end position="1067"/>
    </location>
</feature>
<dbReference type="VEuPathDB" id="CryptoDB:Vbra_12973"/>
<proteinExistence type="predicted"/>
<feature type="region of interest" description="Disordered" evidence="1">
    <location>
        <begin position="992"/>
        <end position="1069"/>
    </location>
</feature>
<evidence type="ECO:0000256" key="1">
    <source>
        <dbReference type="SAM" id="MobiDB-lite"/>
    </source>
</evidence>
<dbReference type="AlphaFoldDB" id="A0A0G4ERE2"/>